<keyword evidence="2 6" id="KW-0808">Transferase</keyword>
<dbReference type="CDD" id="cd02440">
    <property type="entry name" value="AdoMet_MTases"/>
    <property type="match status" value="1"/>
</dbReference>
<organism evidence="8 9">
    <name type="scientific">Gasterosteus aculeatus aculeatus</name>
    <name type="common">three-spined stickleback</name>
    <dbReference type="NCBI Taxonomy" id="481459"/>
    <lineage>
        <taxon>Eukaryota</taxon>
        <taxon>Metazoa</taxon>
        <taxon>Chordata</taxon>
        <taxon>Craniata</taxon>
        <taxon>Vertebrata</taxon>
        <taxon>Euteleostomi</taxon>
        <taxon>Actinopterygii</taxon>
        <taxon>Neopterygii</taxon>
        <taxon>Teleostei</taxon>
        <taxon>Neoteleostei</taxon>
        <taxon>Acanthomorphata</taxon>
        <taxon>Eupercaria</taxon>
        <taxon>Perciformes</taxon>
        <taxon>Cottioidei</taxon>
        <taxon>Gasterosteales</taxon>
        <taxon>Gasterosteidae</taxon>
        <taxon>Gasterosteus</taxon>
    </lineage>
</organism>
<name>G3P0Z2_GASAC</name>
<dbReference type="PANTHER" id="PTHR45904:SF1">
    <property type="entry name" value="TRNA (URACIL-5-)-METHYLTRANSFERASE HOMOLOG B"/>
    <property type="match status" value="1"/>
</dbReference>
<dbReference type="GeneTree" id="ENSGT00530000063723"/>
<dbReference type="Proteomes" id="UP000007635">
    <property type="component" value="Chromosome VI"/>
</dbReference>
<dbReference type="Gene3D" id="3.40.50.150">
    <property type="entry name" value="Vaccinia Virus protein VP39"/>
    <property type="match status" value="1"/>
</dbReference>
<dbReference type="Pfam" id="PF05958">
    <property type="entry name" value="tRNA_U5-meth_tr"/>
    <property type="match status" value="1"/>
</dbReference>
<dbReference type="InterPro" id="IPR029063">
    <property type="entry name" value="SAM-dependent_MTases_sf"/>
</dbReference>
<dbReference type="FunCoup" id="G3P0Z2">
    <property type="interactions" value="2"/>
</dbReference>
<comment type="catalytic activity">
    <reaction evidence="5">
        <text>uridine(54) in tRNA + S-adenosyl-L-methionine = 5-methyluridine(54) in tRNA + S-adenosyl-L-homocysteine + H(+)</text>
        <dbReference type="Rhea" id="RHEA:42712"/>
        <dbReference type="Rhea" id="RHEA-COMP:10167"/>
        <dbReference type="Rhea" id="RHEA-COMP:10193"/>
        <dbReference type="ChEBI" id="CHEBI:15378"/>
        <dbReference type="ChEBI" id="CHEBI:57856"/>
        <dbReference type="ChEBI" id="CHEBI:59789"/>
        <dbReference type="ChEBI" id="CHEBI:65315"/>
        <dbReference type="ChEBI" id="CHEBI:74447"/>
        <dbReference type="EC" id="2.1.1.35"/>
    </reaction>
    <physiologicalReaction direction="left-to-right" evidence="5">
        <dbReference type="Rhea" id="RHEA:42713"/>
    </physiologicalReaction>
</comment>
<dbReference type="InterPro" id="IPR010280">
    <property type="entry name" value="U5_MeTrfase_fam"/>
</dbReference>
<dbReference type="OMA" id="HGQPHIY"/>
<evidence type="ECO:0000256" key="3">
    <source>
        <dbReference type="ARBA" id="ARBA00022691"/>
    </source>
</evidence>
<evidence type="ECO:0000256" key="1">
    <source>
        <dbReference type="ARBA" id="ARBA00022603"/>
    </source>
</evidence>
<dbReference type="Gene3D" id="2.40.50.1070">
    <property type="match status" value="1"/>
</dbReference>
<proteinExistence type="inferred from homology"/>
<protein>
    <recommendedName>
        <fullName evidence="4">tRNA (uracil(54)-C(5))-methyltransferase</fullName>
        <ecNumber evidence="4">2.1.1.35</ecNumber>
    </recommendedName>
</protein>
<dbReference type="EC" id="2.1.1.35" evidence="4"/>
<evidence type="ECO:0000256" key="5">
    <source>
        <dbReference type="ARBA" id="ARBA00047278"/>
    </source>
</evidence>
<dbReference type="PROSITE" id="PS51621">
    <property type="entry name" value="SAM_MT_RNA_M5U_1"/>
    <property type="match status" value="1"/>
</dbReference>
<feature type="binding site" evidence="6">
    <location>
        <position position="360"/>
    </location>
    <ligand>
        <name>S-adenosyl-L-methionine</name>
        <dbReference type="ChEBI" id="CHEBI:59789"/>
    </ligand>
</feature>
<dbReference type="PANTHER" id="PTHR45904">
    <property type="entry name" value="TRNA (URACIL-5-)-METHYLTRANSFERASE"/>
    <property type="match status" value="1"/>
</dbReference>
<evidence type="ECO:0000256" key="7">
    <source>
        <dbReference type="SAM" id="MobiDB-lite"/>
    </source>
</evidence>
<dbReference type="PROSITE" id="PS51687">
    <property type="entry name" value="SAM_MT_RNA_M5U"/>
    <property type="match status" value="1"/>
</dbReference>
<dbReference type="eggNOG" id="KOG2187">
    <property type="taxonomic scope" value="Eukaryota"/>
</dbReference>
<feature type="binding site" evidence="6">
    <location>
        <position position="412"/>
    </location>
    <ligand>
        <name>S-adenosyl-L-methionine</name>
        <dbReference type="ChEBI" id="CHEBI:59789"/>
    </ligand>
</feature>
<dbReference type="InterPro" id="IPR025823">
    <property type="entry name" value="TRM2B_chor"/>
</dbReference>
<reference evidence="8" key="2">
    <citation type="submission" date="2025-08" db="UniProtKB">
        <authorList>
            <consortium name="Ensembl"/>
        </authorList>
    </citation>
    <scope>IDENTIFICATION</scope>
</reference>
<dbReference type="GO" id="GO:0003723">
    <property type="term" value="F:RNA binding"/>
    <property type="evidence" value="ECO:0007669"/>
    <property type="project" value="TreeGrafter"/>
</dbReference>
<dbReference type="InParanoid" id="G3P0Z2"/>
<dbReference type="GO" id="GO:0006396">
    <property type="term" value="P:RNA processing"/>
    <property type="evidence" value="ECO:0007669"/>
    <property type="project" value="InterPro"/>
</dbReference>
<evidence type="ECO:0000256" key="4">
    <source>
        <dbReference type="ARBA" id="ARBA00033763"/>
    </source>
</evidence>
<keyword evidence="9" id="KW-1185">Reference proteome</keyword>
<dbReference type="AlphaFoldDB" id="G3P0Z2"/>
<reference evidence="8 9" key="1">
    <citation type="journal article" date="2021" name="G3 (Bethesda)">
        <title>Improved contiguity of the threespine stickleback genome using long-read sequencing.</title>
        <authorList>
            <person name="Nath S."/>
            <person name="Shaw D.E."/>
            <person name="White M.A."/>
        </authorList>
    </citation>
    <scope>NUCLEOTIDE SEQUENCE [LARGE SCALE GENOMIC DNA]</scope>
    <source>
        <strain evidence="8 9">Lake Benthic</strain>
    </source>
</reference>
<dbReference type="GO" id="GO:0030697">
    <property type="term" value="F:tRNA (uracil(54)-C5)-methyltransferase activity, S-adenosyl methionine-dependent"/>
    <property type="evidence" value="ECO:0007669"/>
    <property type="project" value="UniProtKB-EC"/>
</dbReference>
<reference evidence="8" key="3">
    <citation type="submission" date="2025-09" db="UniProtKB">
        <authorList>
            <consortium name="Ensembl"/>
        </authorList>
    </citation>
    <scope>IDENTIFICATION</scope>
</reference>
<keyword evidence="1 6" id="KW-0489">Methyltransferase</keyword>
<sequence length="514" mass="56642">MASAASHCRSVIFAKRNILYNIAVRQSRLLFSTNDATSDGQRKPSQRIKSQNNSPRTDHLSWEERLADVVTPLWRLSYEEQLEVKRKHQQRILSQLAGHLTGDPQGSPVRGKLGFPVLPVLPSPVRDGYRNKSTFSVNRGADGNPKTVGFYVGTGRKGNIVCVNGDHLLNMPEKHKLVARCYQDFLRLSPLEPCLLFHAGGHWREVTARTNAEGHTMAIVYFHPQGLTREEVAAHKAELVEYFTLGPGSVCQLDSLYFQESGMTRCSHEESPYQLLHGQPHIYEEVLGYKFRISADAFFQVNRAAAEVLYTTVRHLCFPTPEDGGGTTTKPGGTLLDVCCGTGAIGITVSPRVDRIIGVELIEQAVEDARHNAALNKVLNCEFVAGKAEVVLPAVMSQLSAAGGGPLAAVVNPARAGLHHRVVRALRNQPAIRRLVYVSCKPDGEAMRNFRELCCAPDPRKKLWGDAFSPSLAVPVDMFPHTPHCEVVLLFERSCSRRTRAADGAITTRFGGIL</sequence>
<feature type="binding site" evidence="6">
    <location>
        <position position="300"/>
    </location>
    <ligand>
        <name>S-adenosyl-L-methionine</name>
        <dbReference type="ChEBI" id="CHEBI:59789"/>
    </ligand>
</feature>
<comment type="similarity">
    <text evidence="6">Belongs to the class I-like SAM-binding methyltransferase superfamily. RNA M5U methyltransferase family.</text>
</comment>
<comment type="caution">
    <text evidence="6">Lacks conserved residue(s) required for the propagation of feature annotation.</text>
</comment>
<feature type="active site" description="Nucleophile" evidence="6">
    <location>
        <position position="440"/>
    </location>
</feature>
<feature type="region of interest" description="Disordered" evidence="7">
    <location>
        <begin position="35"/>
        <end position="59"/>
    </location>
</feature>
<keyword evidence="3 6" id="KW-0949">S-adenosyl-L-methionine</keyword>
<evidence type="ECO:0000313" key="8">
    <source>
        <dbReference type="Ensembl" id="ENSGACP00000011265.2"/>
    </source>
</evidence>
<dbReference type="SUPFAM" id="SSF53335">
    <property type="entry name" value="S-adenosyl-L-methionine-dependent methyltransferases"/>
    <property type="match status" value="1"/>
</dbReference>
<dbReference type="InterPro" id="IPR045850">
    <property type="entry name" value="TRM2_met"/>
</dbReference>
<dbReference type="STRING" id="69293.ENSGACP00000011265"/>
<dbReference type="GO" id="GO:0032259">
    <property type="term" value="P:methylation"/>
    <property type="evidence" value="ECO:0007669"/>
    <property type="project" value="UniProtKB-KW"/>
</dbReference>
<evidence type="ECO:0000313" key="9">
    <source>
        <dbReference type="Proteomes" id="UP000007635"/>
    </source>
</evidence>
<evidence type="ECO:0000256" key="2">
    <source>
        <dbReference type="ARBA" id="ARBA00022679"/>
    </source>
</evidence>
<accession>G3P0Z2</accession>
<dbReference type="Ensembl" id="ENSGACT00000011288.2">
    <property type="protein sequence ID" value="ENSGACP00000011265.2"/>
    <property type="gene ID" value="ENSGACG00000008524.2"/>
</dbReference>
<evidence type="ECO:0000256" key="6">
    <source>
        <dbReference type="PROSITE-ProRule" id="PRU01024"/>
    </source>
</evidence>